<dbReference type="Proteomes" id="UP000037136">
    <property type="component" value="Unassembled WGS sequence"/>
</dbReference>
<dbReference type="InterPro" id="IPR002528">
    <property type="entry name" value="MATE_fam"/>
</dbReference>
<dbReference type="EMBL" id="LAZP02001008">
    <property type="protein sequence ID" value="PFH55307.1"/>
    <property type="molecule type" value="Genomic_DNA"/>
</dbReference>
<keyword evidence="3 6" id="KW-0812">Transmembrane</keyword>
<feature type="transmembrane region" description="Helical" evidence="6">
    <location>
        <begin position="206"/>
        <end position="228"/>
    </location>
</feature>
<reference evidence="7 8" key="2">
    <citation type="journal article" date="2017" name="Sci. Rep.">
        <title>Ant-infecting Ophiocordyceps genomes reveal a high diversity of potential behavioral manipulation genes and a possible major role for enterotoxins.</title>
        <authorList>
            <person name="de Bekker C."/>
            <person name="Ohm R.A."/>
            <person name="Evans H.C."/>
            <person name="Brachmann A."/>
            <person name="Hughes D.P."/>
        </authorList>
    </citation>
    <scope>NUCLEOTIDE SEQUENCE [LARGE SCALE GENOMIC DNA]</scope>
    <source>
        <strain evidence="7 8">SC16a</strain>
    </source>
</reference>
<feature type="transmembrane region" description="Helical" evidence="6">
    <location>
        <begin position="393"/>
        <end position="410"/>
    </location>
</feature>
<feature type="transmembrane region" description="Helical" evidence="6">
    <location>
        <begin position="234"/>
        <end position="258"/>
    </location>
</feature>
<evidence type="ECO:0000256" key="6">
    <source>
        <dbReference type="SAM" id="Phobius"/>
    </source>
</evidence>
<evidence type="ECO:0000256" key="4">
    <source>
        <dbReference type="ARBA" id="ARBA00022989"/>
    </source>
</evidence>
<proteinExistence type="inferred from homology"/>
<dbReference type="GO" id="GO:0016020">
    <property type="term" value="C:membrane"/>
    <property type="evidence" value="ECO:0007669"/>
    <property type="project" value="UniProtKB-SubCell"/>
</dbReference>
<dbReference type="CDD" id="cd13132">
    <property type="entry name" value="MATE_eukaryotic"/>
    <property type="match status" value="1"/>
</dbReference>
<evidence type="ECO:0000256" key="3">
    <source>
        <dbReference type="ARBA" id="ARBA00022692"/>
    </source>
</evidence>
<comment type="similarity">
    <text evidence="2">Belongs to the multi antimicrobial extrusion (MATE) (TC 2.A.66.1) family.</text>
</comment>
<name>A0A2A9P2X8_OPHUN</name>
<dbReference type="GO" id="GO:0042910">
    <property type="term" value="F:xenobiotic transmembrane transporter activity"/>
    <property type="evidence" value="ECO:0007669"/>
    <property type="project" value="InterPro"/>
</dbReference>
<evidence type="ECO:0000256" key="1">
    <source>
        <dbReference type="ARBA" id="ARBA00004141"/>
    </source>
</evidence>
<dbReference type="GO" id="GO:1990961">
    <property type="term" value="P:xenobiotic detoxification by transmembrane export across the plasma membrane"/>
    <property type="evidence" value="ECO:0007669"/>
    <property type="project" value="InterPro"/>
</dbReference>
<evidence type="ECO:0000256" key="2">
    <source>
        <dbReference type="ARBA" id="ARBA00010199"/>
    </source>
</evidence>
<feature type="transmembrane region" description="Helical" evidence="6">
    <location>
        <begin position="176"/>
        <end position="194"/>
    </location>
</feature>
<dbReference type="NCBIfam" id="TIGR00797">
    <property type="entry name" value="matE"/>
    <property type="match status" value="1"/>
</dbReference>
<evidence type="ECO:0000256" key="5">
    <source>
        <dbReference type="ARBA" id="ARBA00023136"/>
    </source>
</evidence>
<comment type="caution">
    <text evidence="7">The sequence shown here is derived from an EMBL/GenBank/DDBJ whole genome shotgun (WGS) entry which is preliminary data.</text>
</comment>
<dbReference type="InterPro" id="IPR045069">
    <property type="entry name" value="MATE_euk"/>
</dbReference>
<feature type="transmembrane region" description="Helical" evidence="6">
    <location>
        <begin position="278"/>
        <end position="299"/>
    </location>
</feature>
<feature type="transmembrane region" description="Helical" evidence="6">
    <location>
        <begin position="431"/>
        <end position="452"/>
    </location>
</feature>
<dbReference type="Pfam" id="PF01554">
    <property type="entry name" value="MatE"/>
    <property type="match status" value="2"/>
</dbReference>
<gene>
    <name evidence="7" type="ORF">XA68_10135</name>
</gene>
<dbReference type="GO" id="GO:0015297">
    <property type="term" value="F:antiporter activity"/>
    <property type="evidence" value="ECO:0007669"/>
    <property type="project" value="InterPro"/>
</dbReference>
<reference evidence="7 8" key="1">
    <citation type="journal article" date="2015" name="BMC Genomics">
        <title>Gene expression during zombie ant biting behavior reflects the complexity underlying fungal parasitic behavioral manipulation.</title>
        <authorList>
            <person name="de Bekker C."/>
            <person name="Ohm R.A."/>
            <person name="Loreto R.G."/>
            <person name="Sebastian A."/>
            <person name="Albert I."/>
            <person name="Merrow M."/>
            <person name="Brachmann A."/>
            <person name="Hughes D.P."/>
        </authorList>
    </citation>
    <scope>NUCLEOTIDE SEQUENCE [LARGE SCALE GENOMIC DNA]</scope>
    <source>
        <strain evidence="7 8">SC16a</strain>
    </source>
</reference>
<comment type="subcellular location">
    <subcellularLocation>
        <location evidence="1">Membrane</location>
        <topology evidence="1">Multi-pass membrane protein</topology>
    </subcellularLocation>
</comment>
<protein>
    <recommendedName>
        <fullName evidence="9">MATE efflux family protein</fullName>
    </recommendedName>
</protein>
<dbReference type="STRING" id="268505.A0A2A9P2X8"/>
<evidence type="ECO:0008006" key="9">
    <source>
        <dbReference type="Google" id="ProtNLM"/>
    </source>
</evidence>
<keyword evidence="8" id="KW-1185">Reference proteome</keyword>
<feature type="transmembrane region" description="Helical" evidence="6">
    <location>
        <begin position="319"/>
        <end position="339"/>
    </location>
</feature>
<organism evidence="7 8">
    <name type="scientific">Ophiocordyceps unilateralis</name>
    <name type="common">Zombie-ant fungus</name>
    <name type="synonym">Torrubia unilateralis</name>
    <dbReference type="NCBI Taxonomy" id="268505"/>
    <lineage>
        <taxon>Eukaryota</taxon>
        <taxon>Fungi</taxon>
        <taxon>Dikarya</taxon>
        <taxon>Ascomycota</taxon>
        <taxon>Pezizomycotina</taxon>
        <taxon>Sordariomycetes</taxon>
        <taxon>Hypocreomycetidae</taxon>
        <taxon>Hypocreales</taxon>
        <taxon>Ophiocordycipitaceae</taxon>
        <taxon>Ophiocordyceps</taxon>
    </lineage>
</organism>
<feature type="transmembrane region" description="Helical" evidence="6">
    <location>
        <begin position="360"/>
        <end position="381"/>
    </location>
</feature>
<evidence type="ECO:0000313" key="7">
    <source>
        <dbReference type="EMBL" id="PFH55307.1"/>
    </source>
</evidence>
<feature type="transmembrane region" description="Helical" evidence="6">
    <location>
        <begin position="458"/>
        <end position="479"/>
    </location>
</feature>
<sequence length="498" mass="53860">MAAADGPGRSRHELGGFKSDHEQLRQTTLLLPDNAAAPSYGSVESGNRPRPSTYKHEARVLFSYSVPLILTSLLQYSINLSAIFSVGRIGRAELGAVSLANTTFIISCLAPFQGLATSLDTLCAQAYGSGQKQLVGLQCQRMVSFLFCLAVPVAGLWCVSEQVLRRLVSDHETARLAGLYLKIAIAGLPGLILFETGKRFVQAQRLFRSTTYVLLVAAPVNFFLNWLLVYRLKLGFVGAPIALAVTQNLLALLLILYVGLVKGKACWGGLDHRAFSNWWLMIRLALPSMIMVEAEWFAFHAVTILAGRFGTEFLAAQSVLMTLMSISFQLPFPMSIAASTRVANLIGGGRTEAAKLAAKVTFMTAAIIGLINLVIFVTLRARLPLLFSRDDGVIALVARISPVVALAQLFDSLSTGANGLLRGIGRQSVGGMAGLFAYYVVSLPVALALAFGLQWKLVGMWTGLSVGLFVVGLIEYSYLLRTDWSKATSEAARRNKAY</sequence>
<evidence type="ECO:0000313" key="8">
    <source>
        <dbReference type="Proteomes" id="UP000037136"/>
    </source>
</evidence>
<keyword evidence="5 6" id="KW-0472">Membrane</keyword>
<keyword evidence="4 6" id="KW-1133">Transmembrane helix</keyword>
<dbReference type="PANTHER" id="PTHR11206">
    <property type="entry name" value="MULTIDRUG RESISTANCE PROTEIN"/>
    <property type="match status" value="1"/>
</dbReference>
<dbReference type="AlphaFoldDB" id="A0A2A9P2X8"/>
<accession>A0A2A9P2X8</accession>
<feature type="transmembrane region" description="Helical" evidence="6">
    <location>
        <begin position="142"/>
        <end position="164"/>
    </location>
</feature>
<dbReference type="OrthoDB" id="2126698at2759"/>